<reference evidence="1" key="1">
    <citation type="submission" date="2022-10" db="EMBL/GenBank/DDBJ databases">
        <title>Complete Genome of Trichothecium roseum strain YXFP-22015, a Plant Pathogen Isolated from Citrus.</title>
        <authorList>
            <person name="Wang Y."/>
            <person name="Zhu L."/>
        </authorList>
    </citation>
    <scope>NUCLEOTIDE SEQUENCE</scope>
    <source>
        <strain evidence="1">YXFP-22015</strain>
    </source>
</reference>
<name>A0ACC0V614_9HYPO</name>
<organism evidence="1 2">
    <name type="scientific">Trichothecium roseum</name>
    <dbReference type="NCBI Taxonomy" id="47278"/>
    <lineage>
        <taxon>Eukaryota</taxon>
        <taxon>Fungi</taxon>
        <taxon>Dikarya</taxon>
        <taxon>Ascomycota</taxon>
        <taxon>Pezizomycotina</taxon>
        <taxon>Sordariomycetes</taxon>
        <taxon>Hypocreomycetidae</taxon>
        <taxon>Hypocreales</taxon>
        <taxon>Hypocreales incertae sedis</taxon>
        <taxon>Trichothecium</taxon>
    </lineage>
</organism>
<keyword evidence="2" id="KW-1185">Reference proteome</keyword>
<protein>
    <submittedName>
        <fullName evidence="1">Uncharacterized protein</fullName>
    </submittedName>
</protein>
<dbReference type="Proteomes" id="UP001163324">
    <property type="component" value="Chromosome 3"/>
</dbReference>
<accession>A0ACC0V614</accession>
<dbReference type="EMBL" id="CM047942">
    <property type="protein sequence ID" value="KAI9901217.1"/>
    <property type="molecule type" value="Genomic_DNA"/>
</dbReference>
<evidence type="ECO:0000313" key="2">
    <source>
        <dbReference type="Proteomes" id="UP001163324"/>
    </source>
</evidence>
<comment type="caution">
    <text evidence="1">The sequence shown here is derived from an EMBL/GenBank/DDBJ whole genome shotgun (WGS) entry which is preliminary data.</text>
</comment>
<proteinExistence type="predicted"/>
<gene>
    <name evidence="1" type="ORF">N3K66_003034</name>
</gene>
<sequence length="575" mass="63234">MELDWPFTFNLSLSEVEKQARRDSLDNHALLAHFSAILPLFAALLVRLGLWLASKVSSASRRDGYAQVPRSPVVKAQRSGAIGGLVARWRLLLWWLGDDVFAFGQHWGKRDEWVFGLGWFAWLFVLCWVGTGKDFLHFTKRFGLIAVSQLPIQHVLALKSINPYARAFRTSHESINRFHRVLGRVIYAIVTAHAVLYNVFFLEVGVWRKRFFAPVVFAGVAAFAALHLLSATAARGVREWSYRAFFVTHLAVAFAVPALMFVHAPSSRFYIAKAVGVFLVDLGVRKFKNTVAAPSSLEVIPGTDLFRITASVSPSRAATYHAKPGSHVYLSLPPETRPSPADIIYEFLFNPFTVASADTETGEITLVGRNRSGPMTNRLADIAAATSAADDGAKRMSSLMVEGPYGSAGKAFKSLVDANVDRVLVIAGGVGATFALPIYHALLREMPSAKVKLIWAIRTAGDATWAAATTPPGAKPIMQDNGVELFLTGDMGISSSDSPSGGSIEMRSLGRGRADNPKRPDFAKIIDDTFRLGTEESVAIFVCGPAEMARDVRRRTAPWVERGRRVWWHDESFGW</sequence>
<evidence type="ECO:0000313" key="1">
    <source>
        <dbReference type="EMBL" id="KAI9901217.1"/>
    </source>
</evidence>